<evidence type="ECO:0008006" key="3">
    <source>
        <dbReference type="Google" id="ProtNLM"/>
    </source>
</evidence>
<evidence type="ECO:0000313" key="2">
    <source>
        <dbReference type="Proteomes" id="UP001187192"/>
    </source>
</evidence>
<organism evidence="1 2">
    <name type="scientific">Ficus carica</name>
    <name type="common">Common fig</name>
    <dbReference type="NCBI Taxonomy" id="3494"/>
    <lineage>
        <taxon>Eukaryota</taxon>
        <taxon>Viridiplantae</taxon>
        <taxon>Streptophyta</taxon>
        <taxon>Embryophyta</taxon>
        <taxon>Tracheophyta</taxon>
        <taxon>Spermatophyta</taxon>
        <taxon>Magnoliopsida</taxon>
        <taxon>eudicotyledons</taxon>
        <taxon>Gunneridae</taxon>
        <taxon>Pentapetalae</taxon>
        <taxon>rosids</taxon>
        <taxon>fabids</taxon>
        <taxon>Rosales</taxon>
        <taxon>Moraceae</taxon>
        <taxon>Ficeae</taxon>
        <taxon>Ficus</taxon>
    </lineage>
</organism>
<protein>
    <recommendedName>
        <fullName evidence="3">Retrotransposon gag domain-containing protein</fullName>
    </recommendedName>
</protein>
<reference evidence="1" key="1">
    <citation type="submission" date="2023-07" db="EMBL/GenBank/DDBJ databases">
        <title>draft genome sequence of fig (Ficus carica).</title>
        <authorList>
            <person name="Takahashi T."/>
            <person name="Nishimura K."/>
        </authorList>
    </citation>
    <scope>NUCLEOTIDE SEQUENCE</scope>
</reference>
<dbReference type="EMBL" id="BTGU01001204">
    <property type="protein sequence ID" value="GMN70643.1"/>
    <property type="molecule type" value="Genomic_DNA"/>
</dbReference>
<comment type="caution">
    <text evidence="1">The sequence shown here is derived from an EMBL/GenBank/DDBJ whole genome shotgun (WGS) entry which is preliminary data.</text>
</comment>
<sequence>MNLVPNPGRIEEDREVLLAFWGIEPRIFDGTHGAVALAEWLYDIEILFRLCHVGAYIQVMLASRRLVGEARAWWLSIGDLEDMYMRRYVSYVASWLIYSNEFMGHYNYYQWIRDAMLPYIPQDRPMIQAIHILRSGLPPEDNLTNLVPPEVNQDVPQNSEVPLAPVAPAGEQANPPIVREDLLYERFRRMKAFEFEGLPHPNMCLNSVVTTRRCANNELDVAKNNLVNYDNGSESDDGIDDIIL</sequence>
<dbReference type="Proteomes" id="UP001187192">
    <property type="component" value="Unassembled WGS sequence"/>
</dbReference>
<proteinExistence type="predicted"/>
<dbReference type="AlphaFoldDB" id="A0AA88EAC8"/>
<gene>
    <name evidence="1" type="ORF">TIFTF001_039684</name>
</gene>
<keyword evidence="2" id="KW-1185">Reference proteome</keyword>
<evidence type="ECO:0000313" key="1">
    <source>
        <dbReference type="EMBL" id="GMN70643.1"/>
    </source>
</evidence>
<name>A0AA88EAC8_FICCA</name>
<accession>A0AA88EAC8</accession>